<organism evidence="1 2">
    <name type="scientific">Agrobacterium deltaense NCPPB 1641</name>
    <dbReference type="NCBI Taxonomy" id="1183425"/>
    <lineage>
        <taxon>Bacteria</taxon>
        <taxon>Pseudomonadati</taxon>
        <taxon>Pseudomonadota</taxon>
        <taxon>Alphaproteobacteria</taxon>
        <taxon>Hyphomicrobiales</taxon>
        <taxon>Rhizobiaceae</taxon>
        <taxon>Rhizobium/Agrobacterium group</taxon>
        <taxon>Agrobacterium</taxon>
    </lineage>
</organism>
<name>A0A1S7TKQ6_9HYPH</name>
<evidence type="ECO:0000313" key="2">
    <source>
        <dbReference type="Proteomes" id="UP000192140"/>
    </source>
</evidence>
<keyword evidence="2" id="KW-1185">Reference proteome</keyword>
<dbReference type="Proteomes" id="UP000192140">
    <property type="component" value="Unassembled WGS sequence"/>
</dbReference>
<accession>A0A1S7TKQ6</accession>
<protein>
    <submittedName>
        <fullName evidence="1">Uncharacterized protein</fullName>
    </submittedName>
</protein>
<dbReference type="AlphaFoldDB" id="A0A1S7TKQ6"/>
<dbReference type="EMBL" id="FCNP01000013">
    <property type="protein sequence ID" value="CVI55183.1"/>
    <property type="molecule type" value="Genomic_DNA"/>
</dbReference>
<gene>
    <name evidence="1" type="ORF">AGR7A_Cc200019</name>
</gene>
<evidence type="ECO:0000313" key="1">
    <source>
        <dbReference type="EMBL" id="CVI55183.1"/>
    </source>
</evidence>
<proteinExistence type="predicted"/>
<reference evidence="1" key="1">
    <citation type="submission" date="2016-01" db="EMBL/GenBank/DDBJ databases">
        <authorList>
            <person name="Regsiter A."/>
            <person name="william w."/>
        </authorList>
    </citation>
    <scope>NUCLEOTIDE SEQUENCE</scope>
    <source>
        <strain evidence="1">NCPPB 1641</strain>
    </source>
</reference>
<sequence length="106" mass="12143">MNFRKPCECGVNLNPPFKFTLGNVAKYGLCDATSAQSEKSRRLLHRTLPSGGGAIQSFMFDVIWSDSRNHRRPDPARRLGNRERSFHTMRSTERIWVKTSSICWVA</sequence>
<comment type="caution">
    <text evidence="1">The sequence shown here is derived from an EMBL/GenBank/DDBJ whole genome shotgun (WGS) entry which is preliminary data.</text>
</comment>